<feature type="region of interest" description="Disordered" evidence="1">
    <location>
        <begin position="68"/>
        <end position="87"/>
    </location>
</feature>
<evidence type="ECO:0000313" key="2">
    <source>
        <dbReference type="EMBL" id="MBW0130011.1"/>
    </source>
</evidence>
<reference evidence="2 3" key="1">
    <citation type="submission" date="2020-11" db="EMBL/GenBank/DDBJ databases">
        <title>Pseudonocardia abyssalis sp. nov. and Pseudonocardia oceani sp. nov., description and phylogenomic analysis of two novel actinomycetes isolated from the deep Southern Ocean.</title>
        <authorList>
            <person name="Parra J."/>
        </authorList>
    </citation>
    <scope>NUCLEOTIDE SEQUENCE [LARGE SCALE GENOMIC DNA]</scope>
    <source>
        <strain evidence="3">KRD185</strain>
    </source>
</reference>
<protein>
    <submittedName>
        <fullName evidence="2">Uncharacterized protein</fullName>
    </submittedName>
</protein>
<comment type="caution">
    <text evidence="2">The sequence shown here is derived from an EMBL/GenBank/DDBJ whole genome shotgun (WGS) entry which is preliminary data.</text>
</comment>
<accession>A0ABS6UCN8</accession>
<feature type="region of interest" description="Disordered" evidence="1">
    <location>
        <begin position="99"/>
        <end position="138"/>
    </location>
</feature>
<gene>
    <name evidence="2" type="ORF">I4I82_20320</name>
</gene>
<dbReference type="EMBL" id="JADQDF010000001">
    <property type="protein sequence ID" value="MBW0130011.1"/>
    <property type="molecule type" value="Genomic_DNA"/>
</dbReference>
<feature type="compositionally biased region" description="Low complexity" evidence="1">
    <location>
        <begin position="68"/>
        <end position="80"/>
    </location>
</feature>
<organism evidence="2 3">
    <name type="scientific">Pseudonocardia oceani</name>
    <dbReference type="NCBI Taxonomy" id="2792013"/>
    <lineage>
        <taxon>Bacteria</taxon>
        <taxon>Bacillati</taxon>
        <taxon>Actinomycetota</taxon>
        <taxon>Actinomycetes</taxon>
        <taxon>Pseudonocardiales</taxon>
        <taxon>Pseudonocardiaceae</taxon>
        <taxon>Pseudonocardia</taxon>
    </lineage>
</organism>
<sequence>MTYGLLTQRSVTIEEARIRGVRLDEPLLLRLGGGARARIVAAGVGVAGADGQEKRDSDLLLPAVPAGLPGRGAPAPAPAGGAAGAAGAVGAGVGAARARAVGDGGGRGRGGRPDDRVGRPGRGAGSGRRRGAGAAGAVRGARPALTLLCTPIRTGRVGPVRMGVQSKGAQA</sequence>
<proteinExistence type="predicted"/>
<evidence type="ECO:0000313" key="3">
    <source>
        <dbReference type="Proteomes" id="UP000694300"/>
    </source>
</evidence>
<dbReference type="Proteomes" id="UP000694300">
    <property type="component" value="Unassembled WGS sequence"/>
</dbReference>
<keyword evidence="3" id="KW-1185">Reference proteome</keyword>
<evidence type="ECO:0000256" key="1">
    <source>
        <dbReference type="SAM" id="MobiDB-lite"/>
    </source>
</evidence>
<name>A0ABS6UCN8_9PSEU</name>